<name>A0ABT7CJF5_9BACT</name>
<dbReference type="EMBL" id="JASJOT010000007">
    <property type="protein sequence ID" value="MDJ1493878.1"/>
    <property type="molecule type" value="Genomic_DNA"/>
</dbReference>
<feature type="domain" description="Alpha/beta hydrolase" evidence="1">
    <location>
        <begin position="239"/>
        <end position="653"/>
    </location>
</feature>
<keyword evidence="3" id="KW-1185">Reference proteome</keyword>
<organism evidence="2 3">
    <name type="scientific">Xanthocytophaga flava</name>
    <dbReference type="NCBI Taxonomy" id="3048013"/>
    <lineage>
        <taxon>Bacteria</taxon>
        <taxon>Pseudomonadati</taxon>
        <taxon>Bacteroidota</taxon>
        <taxon>Cytophagia</taxon>
        <taxon>Cytophagales</taxon>
        <taxon>Rhodocytophagaceae</taxon>
        <taxon>Xanthocytophaga</taxon>
    </lineage>
</organism>
<gene>
    <name evidence="2" type="ORF">QNI19_13125</name>
</gene>
<dbReference type="GO" id="GO:0016787">
    <property type="term" value="F:hydrolase activity"/>
    <property type="evidence" value="ECO:0007669"/>
    <property type="project" value="UniProtKB-KW"/>
</dbReference>
<dbReference type="InterPro" id="IPR045394">
    <property type="entry name" value="Abhydrolase_dom"/>
</dbReference>
<protein>
    <submittedName>
        <fullName evidence="2">Alpha/beta hydrolase domain-containing protein</fullName>
    </submittedName>
</protein>
<evidence type="ECO:0000313" key="3">
    <source>
        <dbReference type="Proteomes" id="UP001228581"/>
    </source>
</evidence>
<sequence length="667" mass="74250">MKKLVYTSFFFILSITLRAEIVKILITKTEPYENGRLFGNIGSYEKVYGQIIGEVDPKHTLNRIIQDIDLAPKNARGKVEYISEFILLHPKDNNRNNGILFLSLPNRGNVFPPDTTLLKRGYVYLWCAWQGDVLAGNNRLTMKVPVATENGKEITGMLRTEYQVLEPTQTLNLSSGAFSGNTHHSYETISLDNRGLVLTKRIHEADTRVSIPNTEWAFSDCSVVPFPGTPSTTQISLKEKFDPNYIYELIYIAKNPLIMGLGFAAIRDIVSFLRYQTQDQSGNSNPLITGTSIPIRATILQGVSQCSNFARTFLHLGFNQDENLKQVFDGVNAHIAPRRISLNVRFGRPGGGGLQHEDHLFPSNEPPFTWDVHYDPVSGITSGILEKCIQTGTCPKVIQTLSSSEYWQLRASLPTTDSYGKKDLVLPPNVRIYHFAGTQHTPYGITDKSSGFITNPNSYIPYLRAILISLEEWIVTGKTPPESVYSTIAKGTLVSPDQKSTGWPKIPKVPYSGLVNKIPLLDFGPGFTTKYTTGILREPPKIIPGKNYTVLVPKVDPDGNELDGIRNVTIRVPLGTYTGWSIRQKGFGEGDLASLNGMFIPFAKTKQERITSGDPRLSLEERYGNHEGYVSAVRKAAEELVKAGFLLPEDAENEITKAEQSETLNSR</sequence>
<keyword evidence="2" id="KW-0378">Hydrolase</keyword>
<dbReference type="Proteomes" id="UP001228581">
    <property type="component" value="Unassembled WGS sequence"/>
</dbReference>
<reference evidence="2 3" key="1">
    <citation type="submission" date="2023-05" db="EMBL/GenBank/DDBJ databases">
        <authorList>
            <person name="Zhang X."/>
        </authorList>
    </citation>
    <scope>NUCLEOTIDE SEQUENCE [LARGE SCALE GENOMIC DNA]</scope>
    <source>
        <strain evidence="2 3">DM2B3-1</strain>
    </source>
</reference>
<dbReference type="RefSeq" id="WP_313996575.1">
    <property type="nucleotide sequence ID" value="NZ_JASJOT010000007.1"/>
</dbReference>
<evidence type="ECO:0000313" key="2">
    <source>
        <dbReference type="EMBL" id="MDJ1493878.1"/>
    </source>
</evidence>
<evidence type="ECO:0000259" key="1">
    <source>
        <dbReference type="Pfam" id="PF20091"/>
    </source>
</evidence>
<accession>A0ABT7CJF5</accession>
<comment type="caution">
    <text evidence="2">The sequence shown here is derived from an EMBL/GenBank/DDBJ whole genome shotgun (WGS) entry which is preliminary data.</text>
</comment>
<proteinExistence type="predicted"/>
<dbReference type="Pfam" id="PF20091">
    <property type="entry name" value="Abhydrolase_10"/>
    <property type="match status" value="1"/>
</dbReference>